<proteinExistence type="predicted"/>
<evidence type="ECO:0000313" key="1">
    <source>
        <dbReference type="EMBL" id="QPD03216.1"/>
    </source>
</evidence>
<organism evidence="1 2">
    <name type="scientific">Candidatus Nitrospira kreftii</name>
    <dbReference type="NCBI Taxonomy" id="2652173"/>
    <lineage>
        <taxon>Bacteria</taxon>
        <taxon>Pseudomonadati</taxon>
        <taxon>Nitrospirota</taxon>
        <taxon>Nitrospiria</taxon>
        <taxon>Nitrospirales</taxon>
        <taxon>Nitrospiraceae</taxon>
        <taxon>Nitrospira</taxon>
    </lineage>
</organism>
<dbReference type="Proteomes" id="UP000593737">
    <property type="component" value="Chromosome"/>
</dbReference>
<dbReference type="KEGG" id="nkf:Nkreftii_000990"/>
<name>A0A7S8FCK9_9BACT</name>
<reference evidence="1 2" key="1">
    <citation type="journal article" date="2020" name="ISME J.">
        <title>Enrichment and physiological characterization of a novel comammox Nitrospira indicates ammonium inhibition of complete nitrification.</title>
        <authorList>
            <person name="Sakoula D."/>
            <person name="Koch H."/>
            <person name="Frank J."/>
            <person name="Jetten M.S.M."/>
            <person name="van Kessel M.A.H.J."/>
            <person name="Lucker S."/>
        </authorList>
    </citation>
    <scope>NUCLEOTIDE SEQUENCE [LARGE SCALE GENOMIC DNA]</scope>
    <source>
        <strain evidence="1">Comreactor17</strain>
    </source>
</reference>
<gene>
    <name evidence="1" type="ORF">Nkreftii_000990</name>
</gene>
<evidence type="ECO:0000313" key="2">
    <source>
        <dbReference type="Proteomes" id="UP000593737"/>
    </source>
</evidence>
<accession>A0A7S8FCK9</accession>
<protein>
    <submittedName>
        <fullName evidence="1">Uncharacterized protein</fullName>
    </submittedName>
</protein>
<dbReference type="AlphaFoldDB" id="A0A7S8FCK9"/>
<sequence>MTAIEGTRNSQVSTRHNDAYWDIGFTDNSNPFYLFSKMNVGLLLLAPSALRCDRSIPSQSLWRRVMWTLMPIITTGEPGLDSGVVTMQPSRIAPLTVDEIPTDMKFRDPNSSKSMFSLPLGGR</sequence>
<dbReference type="EMBL" id="CP047423">
    <property type="protein sequence ID" value="QPD03216.1"/>
    <property type="molecule type" value="Genomic_DNA"/>
</dbReference>